<sequence length="125" mass="14823">MGSAAKFSYQRLNNEDILGDCEGTERQVARSSRSWQRYRRVHPRKRFRLKVPSLMRRFLRRKVNLVYAAYAKVLKRLKDGQAHFGDLFAGNYLFLQVNPTSLKYLEKAYHNTVLPSRYPLPRRCD</sequence>
<name>B9SLV4_RICCO</name>
<dbReference type="Proteomes" id="UP000008311">
    <property type="component" value="Unassembled WGS sequence"/>
</dbReference>
<dbReference type="OMA" id="LKHDDDQ"/>
<reference evidence="2" key="1">
    <citation type="journal article" date="2010" name="Nat. Biotechnol.">
        <title>Draft genome sequence of the oilseed species Ricinus communis.</title>
        <authorList>
            <person name="Chan A.P."/>
            <person name="Crabtree J."/>
            <person name="Zhao Q."/>
            <person name="Lorenzi H."/>
            <person name="Orvis J."/>
            <person name="Puiu D."/>
            <person name="Melake-Berhan A."/>
            <person name="Jones K.M."/>
            <person name="Redman J."/>
            <person name="Chen G."/>
            <person name="Cahoon E.B."/>
            <person name="Gedil M."/>
            <person name="Stanke M."/>
            <person name="Haas B.J."/>
            <person name="Wortman J.R."/>
            <person name="Fraser-Liggett C.M."/>
            <person name="Ravel J."/>
            <person name="Rabinowicz P.D."/>
        </authorList>
    </citation>
    <scope>NUCLEOTIDE SEQUENCE [LARGE SCALE GENOMIC DNA]</scope>
    <source>
        <strain evidence="2">cv. Hale</strain>
    </source>
</reference>
<gene>
    <name evidence="1" type="ORF">RCOM_0532650</name>
</gene>
<dbReference type="KEGG" id="rcu:8260357"/>
<organism evidence="1 2">
    <name type="scientific">Ricinus communis</name>
    <name type="common">Castor bean</name>
    <dbReference type="NCBI Taxonomy" id="3988"/>
    <lineage>
        <taxon>Eukaryota</taxon>
        <taxon>Viridiplantae</taxon>
        <taxon>Streptophyta</taxon>
        <taxon>Embryophyta</taxon>
        <taxon>Tracheophyta</taxon>
        <taxon>Spermatophyta</taxon>
        <taxon>Magnoliopsida</taxon>
        <taxon>eudicotyledons</taxon>
        <taxon>Gunneridae</taxon>
        <taxon>Pentapetalae</taxon>
        <taxon>rosids</taxon>
        <taxon>fabids</taxon>
        <taxon>Malpighiales</taxon>
        <taxon>Euphorbiaceae</taxon>
        <taxon>Acalyphoideae</taxon>
        <taxon>Acalypheae</taxon>
        <taxon>Ricinus</taxon>
    </lineage>
</organism>
<dbReference type="OrthoDB" id="1932414at2759"/>
<keyword evidence="2" id="KW-1185">Reference proteome</keyword>
<dbReference type="EMBL" id="EQ974021">
    <property type="protein sequence ID" value="EEF35460.1"/>
    <property type="molecule type" value="Genomic_DNA"/>
</dbReference>
<dbReference type="AlphaFoldDB" id="B9SLV4"/>
<dbReference type="PANTHER" id="PTHR36795">
    <property type="entry name" value="OS01G0938400 PROTEIN"/>
    <property type="match status" value="1"/>
</dbReference>
<evidence type="ECO:0000313" key="2">
    <source>
        <dbReference type="Proteomes" id="UP000008311"/>
    </source>
</evidence>
<evidence type="ECO:0000313" key="1">
    <source>
        <dbReference type="EMBL" id="EEF35460.1"/>
    </source>
</evidence>
<dbReference type="FunCoup" id="B9SLV4">
    <property type="interactions" value="124"/>
</dbReference>
<dbReference type="eggNOG" id="ENOG502S5MM">
    <property type="taxonomic scope" value="Eukaryota"/>
</dbReference>
<dbReference type="InParanoid" id="B9SLV4"/>
<dbReference type="PANTHER" id="PTHR36795:SF2">
    <property type="entry name" value="OS01G0938400 PROTEIN"/>
    <property type="match status" value="1"/>
</dbReference>
<proteinExistence type="predicted"/>
<accession>B9SLV4</accession>
<protein>
    <submittedName>
        <fullName evidence="1">Uncharacterized protein</fullName>
    </submittedName>
</protein>